<dbReference type="FunFam" id="2.80.10.50:FF:000008">
    <property type="entry name" value="Fascin"/>
    <property type="match status" value="1"/>
</dbReference>
<keyword evidence="8" id="KW-1185">Reference proteome</keyword>
<dbReference type="GO" id="GO:0051015">
    <property type="term" value="F:actin filament binding"/>
    <property type="evidence" value="ECO:0007669"/>
    <property type="project" value="InterPro"/>
</dbReference>
<evidence type="ECO:0000256" key="3">
    <source>
        <dbReference type="ARBA" id="ARBA00022490"/>
    </source>
</evidence>
<dbReference type="InterPro" id="IPR010431">
    <property type="entry name" value="Fascin"/>
</dbReference>
<dbReference type="FunFam" id="2.80.10.50:FF:000015">
    <property type="entry name" value="Fascin"/>
    <property type="match status" value="1"/>
</dbReference>
<feature type="domain" description="Fascin-like" evidence="6">
    <location>
        <begin position="416"/>
        <end position="494"/>
    </location>
</feature>
<comment type="subcellular location">
    <subcellularLocation>
        <location evidence="1">Cytoplasm</location>
        <location evidence="1">Cytoskeleton</location>
    </subcellularLocation>
</comment>
<keyword evidence="5" id="KW-0206">Cytoskeleton</keyword>
<dbReference type="PIRSF" id="PIRSF005682">
    <property type="entry name" value="Fascin"/>
    <property type="match status" value="1"/>
</dbReference>
<name>A0AA36F4J9_OCTVU</name>
<dbReference type="GO" id="GO:0005737">
    <property type="term" value="C:cytoplasm"/>
    <property type="evidence" value="ECO:0007669"/>
    <property type="project" value="TreeGrafter"/>
</dbReference>
<reference evidence="7" key="1">
    <citation type="submission" date="2023-08" db="EMBL/GenBank/DDBJ databases">
        <authorList>
            <person name="Alioto T."/>
            <person name="Alioto T."/>
            <person name="Gomez Garrido J."/>
        </authorList>
    </citation>
    <scope>NUCLEOTIDE SEQUENCE</scope>
</reference>
<comment type="similarity">
    <text evidence="2">Belongs to the fascin family.</text>
</comment>
<evidence type="ECO:0000313" key="7">
    <source>
        <dbReference type="EMBL" id="CAI9724237.1"/>
    </source>
</evidence>
<evidence type="ECO:0000256" key="2">
    <source>
        <dbReference type="ARBA" id="ARBA00007415"/>
    </source>
</evidence>
<dbReference type="CDD" id="cd23335">
    <property type="entry name" value="beta-trefoil_FSCN_rpt2"/>
    <property type="match status" value="1"/>
</dbReference>
<dbReference type="Pfam" id="PF06268">
    <property type="entry name" value="Fascin"/>
    <property type="match status" value="4"/>
</dbReference>
<dbReference type="InterPro" id="IPR008999">
    <property type="entry name" value="Actin-crosslinking"/>
</dbReference>
<dbReference type="Gene3D" id="2.80.10.50">
    <property type="match status" value="4"/>
</dbReference>
<sequence length="524" mass="58971">MSENGLNGHRNNLTSLQWKVGFINSEQKYLTAETFGHKINASGTGLKKRQAWTLEQDPKEEVVYIRSHLGRYLSSDRYGNITGECEEPGRSEKFSIEYNDKGQWAIKNVEHGCYVGGIDNNVIGHNKPPTSTEWWTLQLAIHPQVNLKNVNRKVYARLAAEEGEIQFTEVIPWGQDCLIILKFVEGKYALVTCDNRYLHRDGHLVEELSPETLFTIELKSGQISGLALKDVDGCYLTAVGHTAVMKARNRAITKDELFTIEDSHPQVTFTSHTGRIVSIKQGVDVSANQEEVTDRETFQLEFDKNSKKWAIRTVDNTYWAVASGTSGIQATSKDIKNNCLFDLAWQREGSITIKAFNNYYIYNKATGSLLANSDAISEKEKFRIRLVNRPVLVMKGEFGFVAFKVPGSAKAEYVCNKSVYDLIFLEATERGIYHFKGHNNKYWSIGEDGSLFADSTGPTPFILEFRGQSMFTVKAPDGSFLKGEQNGIFKATGKEDGLFGESVDFHNYIPVLPLNVLFNYLPTT</sequence>
<evidence type="ECO:0000256" key="1">
    <source>
        <dbReference type="ARBA" id="ARBA00004245"/>
    </source>
</evidence>
<proteinExistence type="inferred from homology"/>
<dbReference type="FunFam" id="2.80.10.50:FF:000010">
    <property type="entry name" value="Fascin"/>
    <property type="match status" value="1"/>
</dbReference>
<feature type="domain" description="Fascin-like" evidence="6">
    <location>
        <begin position="27"/>
        <end position="136"/>
    </location>
</feature>
<dbReference type="CDD" id="cd23337">
    <property type="entry name" value="beta-trefoil_FSCN_rpt4"/>
    <property type="match status" value="1"/>
</dbReference>
<gene>
    <name evidence="7" type="ORF">OCTVUL_1B008778</name>
</gene>
<evidence type="ECO:0000256" key="5">
    <source>
        <dbReference type="ARBA" id="ARBA00023212"/>
    </source>
</evidence>
<keyword evidence="3" id="KW-0963">Cytoplasm</keyword>
<dbReference type="CDD" id="cd23336">
    <property type="entry name" value="beta-trefoil_FSCN_rpt3"/>
    <property type="match status" value="1"/>
</dbReference>
<protein>
    <submittedName>
        <fullName evidence="7">A</fullName>
    </submittedName>
</protein>
<dbReference type="GO" id="GO:0015629">
    <property type="term" value="C:actin cytoskeleton"/>
    <property type="evidence" value="ECO:0007669"/>
    <property type="project" value="TreeGrafter"/>
</dbReference>
<dbReference type="AlphaFoldDB" id="A0AA36F4J9"/>
<evidence type="ECO:0000256" key="4">
    <source>
        <dbReference type="ARBA" id="ARBA00023203"/>
    </source>
</evidence>
<dbReference type="GO" id="GO:0030674">
    <property type="term" value="F:protein-macromolecule adaptor activity"/>
    <property type="evidence" value="ECO:0007669"/>
    <property type="project" value="InterPro"/>
</dbReference>
<dbReference type="PANTHER" id="PTHR10551:SF9">
    <property type="entry name" value="FASCIN-2"/>
    <property type="match status" value="1"/>
</dbReference>
<organism evidence="7 8">
    <name type="scientific">Octopus vulgaris</name>
    <name type="common">Common octopus</name>
    <dbReference type="NCBI Taxonomy" id="6645"/>
    <lineage>
        <taxon>Eukaryota</taxon>
        <taxon>Metazoa</taxon>
        <taxon>Spiralia</taxon>
        <taxon>Lophotrochozoa</taxon>
        <taxon>Mollusca</taxon>
        <taxon>Cephalopoda</taxon>
        <taxon>Coleoidea</taxon>
        <taxon>Octopodiformes</taxon>
        <taxon>Octopoda</taxon>
        <taxon>Incirrata</taxon>
        <taxon>Octopodidae</taxon>
        <taxon>Octopus</taxon>
    </lineage>
</organism>
<dbReference type="PANTHER" id="PTHR10551">
    <property type="entry name" value="FASCIN"/>
    <property type="match status" value="1"/>
</dbReference>
<dbReference type="SUPFAM" id="SSF50405">
    <property type="entry name" value="Actin-crosslinking proteins"/>
    <property type="match status" value="4"/>
</dbReference>
<accession>A0AA36F4J9</accession>
<dbReference type="GO" id="GO:0007163">
    <property type="term" value="P:establishment or maintenance of cell polarity"/>
    <property type="evidence" value="ECO:0007669"/>
    <property type="project" value="TreeGrafter"/>
</dbReference>
<dbReference type="GO" id="GO:0016477">
    <property type="term" value="P:cell migration"/>
    <property type="evidence" value="ECO:0007669"/>
    <property type="project" value="TreeGrafter"/>
</dbReference>
<feature type="domain" description="Fascin-like" evidence="6">
    <location>
        <begin position="146"/>
        <end position="260"/>
    </location>
</feature>
<dbReference type="InterPro" id="IPR024703">
    <property type="entry name" value="Fascin_metazoans"/>
</dbReference>
<evidence type="ECO:0000313" key="8">
    <source>
        <dbReference type="Proteomes" id="UP001162480"/>
    </source>
</evidence>
<dbReference type="GO" id="GO:0051017">
    <property type="term" value="P:actin filament bundle assembly"/>
    <property type="evidence" value="ECO:0007669"/>
    <property type="project" value="TreeGrafter"/>
</dbReference>
<dbReference type="EMBL" id="OX597819">
    <property type="protein sequence ID" value="CAI9724237.1"/>
    <property type="molecule type" value="Genomic_DNA"/>
</dbReference>
<dbReference type="CDD" id="cd23334">
    <property type="entry name" value="beta-trefoil_FSCN_rpt1"/>
    <property type="match status" value="1"/>
</dbReference>
<dbReference type="InterPro" id="IPR022768">
    <property type="entry name" value="Fascin-like_dom"/>
</dbReference>
<feature type="domain" description="Fascin-like" evidence="6">
    <location>
        <begin position="273"/>
        <end position="383"/>
    </location>
</feature>
<evidence type="ECO:0000259" key="6">
    <source>
        <dbReference type="Pfam" id="PF06268"/>
    </source>
</evidence>
<dbReference type="Proteomes" id="UP001162480">
    <property type="component" value="Chromosome 6"/>
</dbReference>
<keyword evidence="4" id="KW-0009">Actin-binding</keyword>